<dbReference type="CDD" id="cd14447">
    <property type="entry name" value="SPX"/>
    <property type="match status" value="1"/>
</dbReference>
<keyword evidence="3 6" id="KW-0812">Transmembrane</keyword>
<comment type="subcellular location">
    <subcellularLocation>
        <location evidence="1">Membrane</location>
        <topology evidence="1">Multi-pass membrane protein</topology>
    </subcellularLocation>
</comment>
<keyword evidence="9" id="KW-1185">Reference proteome</keyword>
<evidence type="ECO:0000256" key="5">
    <source>
        <dbReference type="ARBA" id="ARBA00023136"/>
    </source>
</evidence>
<dbReference type="PANTHER" id="PTHR10283:SF92">
    <property type="entry name" value="LOW-AFFINITY PHOSPHATE TRANSPORTER PHO91"/>
    <property type="match status" value="1"/>
</dbReference>
<dbReference type="Proteomes" id="UP001230188">
    <property type="component" value="Unassembled WGS sequence"/>
</dbReference>
<evidence type="ECO:0000256" key="4">
    <source>
        <dbReference type="ARBA" id="ARBA00022989"/>
    </source>
</evidence>
<sequence length="736" mass="78080">MVAFGETLAANVVQEWRDRYVRYEQLKEVIEAMGEAKDDSGGDVDVREVGNMIKVISAQSLLELAERGEGRLAHAARRQYGSTEAPVVKRRSLDGLRSRFWALVETDIARAGSHATTRTAVVRERLEKAKRVDGLDLEAVRDAHAEVVALQEFVRTNGVALRKAVKKYDKTATQFGLAPALPAFMERLKTEPLMLCAATLVELEEGKIAALVSRDKLLSWKSEIASGGAAHYFNSKRAPPRHGGSRILSIATAAGLFVGFIVFPCFPDDLAASRAAAIVSAVVVLWTTNAVPYHATAFAVPPLVVVTRVLKDGSRVLGPHEAAKVVLDAFFGPSTFLLLGGYALSASLSRCQVEVAAARLLSGSSPRIFLLSLMVLACALSAVLSNATSAVLCVAVTEPYLARMDHDHPFARALLLGLAFACNVGGMLSPIASMQNIISVEALAPHVVVTFGSWMAVASPVAILSTVASWGILNAAFLRNVKAFPGRDLLLSDNNNSRKQQLSRTPAAAKYKPPLVAVCAASAVTVVLWSSGAAFLGGVGIVSLSYLALAFGAGWLTVVDLNSLSWHTLCLLGGSNVLGKAVQSSRLLAYLGQNLSPYLPIHHPPILGVLVVTFVSLVSTFVSHTVSAIIVMPLVVQLSLEAHAAAPLGLAAALAISAAQALPFSSLPNLNSLTKTDSNRKNYLVSSHFIIYGSLAQLASLLLVLLWAPIGVALFLPRNHALAGDDDQLHDDDGGL</sequence>
<organism evidence="8 9">
    <name type="scientific">Chrysophaeum taylorii</name>
    <dbReference type="NCBI Taxonomy" id="2483200"/>
    <lineage>
        <taxon>Eukaryota</taxon>
        <taxon>Sar</taxon>
        <taxon>Stramenopiles</taxon>
        <taxon>Ochrophyta</taxon>
        <taxon>Pelagophyceae</taxon>
        <taxon>Pelagomonadales</taxon>
        <taxon>Pelagomonadaceae</taxon>
        <taxon>Chrysophaeum</taxon>
    </lineage>
</organism>
<evidence type="ECO:0000313" key="9">
    <source>
        <dbReference type="Proteomes" id="UP001230188"/>
    </source>
</evidence>
<protein>
    <recommendedName>
        <fullName evidence="7">SPX domain-containing protein</fullName>
    </recommendedName>
</protein>
<evidence type="ECO:0000313" key="8">
    <source>
        <dbReference type="EMBL" id="KAJ8600373.1"/>
    </source>
</evidence>
<dbReference type="GO" id="GO:0006817">
    <property type="term" value="P:phosphate ion transport"/>
    <property type="evidence" value="ECO:0007669"/>
    <property type="project" value="TreeGrafter"/>
</dbReference>
<dbReference type="GO" id="GO:0006797">
    <property type="term" value="P:polyphosphate metabolic process"/>
    <property type="evidence" value="ECO:0007669"/>
    <property type="project" value="TreeGrafter"/>
</dbReference>
<feature type="domain" description="SPX" evidence="7">
    <location>
        <begin position="2"/>
        <end position="182"/>
    </location>
</feature>
<dbReference type="EMBL" id="JAQMWT010000524">
    <property type="protein sequence ID" value="KAJ8600373.1"/>
    <property type="molecule type" value="Genomic_DNA"/>
</dbReference>
<dbReference type="PROSITE" id="PS51382">
    <property type="entry name" value="SPX"/>
    <property type="match status" value="1"/>
</dbReference>
<comment type="caution">
    <text evidence="8">The sequence shown here is derived from an EMBL/GenBank/DDBJ whole genome shotgun (WGS) entry which is preliminary data.</text>
</comment>
<feature type="transmembrane region" description="Helical" evidence="6">
    <location>
        <begin position="689"/>
        <end position="716"/>
    </location>
</feature>
<name>A0AAD7XI97_9STRA</name>
<accession>A0AAD7XI97</accession>
<dbReference type="InterPro" id="IPR004680">
    <property type="entry name" value="Cit_transptr-like_dom"/>
</dbReference>
<reference evidence="8" key="1">
    <citation type="submission" date="2023-01" db="EMBL/GenBank/DDBJ databases">
        <title>Metagenome sequencing of chrysophaentin producing Chrysophaeum taylorii.</title>
        <authorList>
            <person name="Davison J."/>
            <person name="Bewley C."/>
        </authorList>
    </citation>
    <scope>NUCLEOTIDE SEQUENCE</scope>
    <source>
        <strain evidence="8">NIES-1699</strain>
    </source>
</reference>
<feature type="transmembrane region" description="Helical" evidence="6">
    <location>
        <begin position="454"/>
        <end position="477"/>
    </location>
</feature>
<dbReference type="GO" id="GO:0005886">
    <property type="term" value="C:plasma membrane"/>
    <property type="evidence" value="ECO:0007669"/>
    <property type="project" value="TreeGrafter"/>
</dbReference>
<keyword evidence="2" id="KW-0813">Transport</keyword>
<feature type="transmembrane region" description="Helical" evidence="6">
    <location>
        <begin position="606"/>
        <end position="636"/>
    </location>
</feature>
<evidence type="ECO:0000256" key="2">
    <source>
        <dbReference type="ARBA" id="ARBA00022448"/>
    </source>
</evidence>
<feature type="transmembrane region" description="Helical" evidence="6">
    <location>
        <begin position="533"/>
        <end position="556"/>
    </location>
</feature>
<feature type="transmembrane region" description="Helical" evidence="6">
    <location>
        <begin position="325"/>
        <end position="348"/>
    </location>
</feature>
<evidence type="ECO:0000259" key="7">
    <source>
        <dbReference type="PROSITE" id="PS51382"/>
    </source>
</evidence>
<dbReference type="InterPro" id="IPR004331">
    <property type="entry name" value="SPX_dom"/>
</dbReference>
<evidence type="ECO:0000256" key="3">
    <source>
        <dbReference type="ARBA" id="ARBA00022692"/>
    </source>
</evidence>
<proteinExistence type="predicted"/>
<dbReference type="AlphaFoldDB" id="A0AAD7XI97"/>
<dbReference type="GO" id="GO:0005315">
    <property type="term" value="F:phosphate transmembrane transporter activity"/>
    <property type="evidence" value="ECO:0007669"/>
    <property type="project" value="TreeGrafter"/>
</dbReference>
<dbReference type="Pfam" id="PF03600">
    <property type="entry name" value="CitMHS"/>
    <property type="match status" value="1"/>
</dbReference>
<feature type="transmembrane region" description="Helical" evidence="6">
    <location>
        <begin position="275"/>
        <end position="304"/>
    </location>
</feature>
<feature type="transmembrane region" description="Helical" evidence="6">
    <location>
        <begin position="245"/>
        <end position="263"/>
    </location>
</feature>
<dbReference type="PANTHER" id="PTHR10283">
    <property type="entry name" value="SOLUTE CARRIER FAMILY 13 MEMBER"/>
    <property type="match status" value="1"/>
</dbReference>
<keyword evidence="4 6" id="KW-1133">Transmembrane helix</keyword>
<keyword evidence="5 6" id="KW-0472">Membrane</keyword>
<feature type="transmembrane region" description="Helical" evidence="6">
    <location>
        <begin position="413"/>
        <end position="434"/>
    </location>
</feature>
<gene>
    <name evidence="8" type="ORF">CTAYLR_000711</name>
</gene>
<feature type="transmembrane region" description="Helical" evidence="6">
    <location>
        <begin position="648"/>
        <end position="669"/>
    </location>
</feature>
<evidence type="ECO:0000256" key="6">
    <source>
        <dbReference type="SAM" id="Phobius"/>
    </source>
</evidence>
<feature type="transmembrane region" description="Helical" evidence="6">
    <location>
        <begin position="368"/>
        <end position="401"/>
    </location>
</feature>
<evidence type="ECO:0000256" key="1">
    <source>
        <dbReference type="ARBA" id="ARBA00004141"/>
    </source>
</evidence>